<dbReference type="RefSeq" id="WP_155173293.1">
    <property type="nucleotide sequence ID" value="NZ_BAAAFL010000015.1"/>
</dbReference>
<keyword evidence="4" id="KW-1185">Reference proteome</keyword>
<proteinExistence type="predicted"/>
<dbReference type="Proteomes" id="UP000798808">
    <property type="component" value="Unassembled WGS sequence"/>
</dbReference>
<feature type="signal peptide" evidence="2">
    <location>
        <begin position="1"/>
        <end position="23"/>
    </location>
</feature>
<protein>
    <submittedName>
        <fullName evidence="3">Uncharacterized protein</fullName>
    </submittedName>
</protein>
<evidence type="ECO:0000313" key="3">
    <source>
        <dbReference type="EMBL" id="MTI26289.1"/>
    </source>
</evidence>
<reference evidence="3 4" key="1">
    <citation type="submission" date="2019-02" db="EMBL/GenBank/DDBJ databases">
        <authorList>
            <person name="Goldberg S.R."/>
            <person name="Haltli B.A."/>
            <person name="Correa H."/>
            <person name="Russell K.G."/>
        </authorList>
    </citation>
    <scope>NUCLEOTIDE SEQUENCE [LARGE SCALE GENOMIC DNA]</scope>
    <source>
        <strain evidence="3 4">JCM 16186</strain>
    </source>
</reference>
<comment type="caution">
    <text evidence="3">The sequence shown here is derived from an EMBL/GenBank/DDBJ whole genome shotgun (WGS) entry which is preliminary data.</text>
</comment>
<name>A0ABW9RQ49_9BACT</name>
<organism evidence="3 4">
    <name type="scientific">Fulvivirga kasyanovii</name>
    <dbReference type="NCBI Taxonomy" id="396812"/>
    <lineage>
        <taxon>Bacteria</taxon>
        <taxon>Pseudomonadati</taxon>
        <taxon>Bacteroidota</taxon>
        <taxon>Cytophagia</taxon>
        <taxon>Cytophagales</taxon>
        <taxon>Fulvivirgaceae</taxon>
        <taxon>Fulvivirga</taxon>
    </lineage>
</organism>
<evidence type="ECO:0000313" key="4">
    <source>
        <dbReference type="Proteomes" id="UP000798808"/>
    </source>
</evidence>
<keyword evidence="2" id="KW-0732">Signal</keyword>
<keyword evidence="1" id="KW-0175">Coiled coil</keyword>
<accession>A0ABW9RQ49</accession>
<feature type="coiled-coil region" evidence="1">
    <location>
        <begin position="355"/>
        <end position="382"/>
    </location>
</feature>
<sequence>MRRIRITLLLTAMLCLGIAGAYAQWNPTGDNVSTGSLTIGSGDSYSYSQLMIKGPNTPSGPDSKRDITFSFKVAGQAGIRAYRGGAWDTNLQFLTSGFSNTGGTPSVRMHISENGNIGIGNTNPQHFLDVTSPFVLGEETTLFVGQDHNFGGNTGRYGIGLSLLHEDGTAEGKTAFLNIWNNNSRRRVMSFSNTGNIGIGTESPQYLMDVISPFVTGEETTLFVGQNHDFGGNTGRYGIGLSLLHESSAAEGKTAFLNLWNNNARTRVMSFTNTGNVGIGTNDPGSFKLAVEGKIGAREIQVTAVTPWPDYVFEEDYNLTDLSEVEQYIKENKHLPGVPTATEVEKDGVNLGEMNVKLLEKVEELTLYIIELKKEIDELKKNNDNE</sequence>
<evidence type="ECO:0000256" key="2">
    <source>
        <dbReference type="SAM" id="SignalP"/>
    </source>
</evidence>
<dbReference type="EMBL" id="SMLW01000573">
    <property type="protein sequence ID" value="MTI26289.1"/>
    <property type="molecule type" value="Genomic_DNA"/>
</dbReference>
<evidence type="ECO:0000256" key="1">
    <source>
        <dbReference type="SAM" id="Coils"/>
    </source>
</evidence>
<gene>
    <name evidence="3" type="ORF">E1163_15130</name>
</gene>
<feature type="chain" id="PRO_5045853343" evidence="2">
    <location>
        <begin position="24"/>
        <end position="386"/>
    </location>
</feature>